<evidence type="ECO:0000313" key="8">
    <source>
        <dbReference type="Proteomes" id="UP000694867"/>
    </source>
</evidence>
<dbReference type="Pfam" id="PF08700">
    <property type="entry name" value="VPS51_Exo84_N"/>
    <property type="match status" value="1"/>
</dbReference>
<sequence length="738" mass="82722">MIPNEDSVSTGADALFQQHSIAEIVEIRQRILQDITKKNHEVRELVGERYRDLIDAADTIQNMKRVVDELPAKLQQLPLSCGEFNPCPLEVPSRDAQVFTNFAQTKLILDICAKLGALIEAREMISSAALIALAQVALRDNNLPAEVLSSTQKSLKNSTRLLNKACLAAVADPVCDKDALAETLCTLSILEGRKPERLVETFFQERRARLDEILDSQMMLTKDKFSAIAQYLIKTLSLSECLSSDRPYFLEYFERHRISTEGIVSLVEDPLSLSTHFLAQYLSEFRCILPKSLYEAKLTSLTREKTKSFIEDIRQSCRQKLALELQCFSDCRAIAKTYDHLVKSIEEIQLSTVCINGTPNVYELFFRDAIVRRIAEIFEDIISKATEQMLVSVHASFAEASRIKSSNVPTLCRNLDAAVKSALDQLAEFAPYGEVTSDEYRSLAELTSTATEQKLTQVRAFVSQCVESGVRCCYFLSLLSHLSASLTACTNLQKVFGSTWTQRRDFLMESRDLAASTAMNVLVDEAMGTFRKAFEETPVNRILLEMSSVKARIEMSEEGESGLQSTSIHVPQHCLFPLSQLLFSISVYIRDRMECAVSVKVVAQINLTIAKAVEDTYQKVLDSRACLPQTAQQELAVQLLFDMEYLEKLLSSSLDDDFRSQCIALIDPVDYHMARPHLDEGVIGLVAQTAMLYGLLCPRCTPGKPRKQTSQDHNVVPLAEQTIQRFSSLPVGVPSLRR</sequence>
<gene>
    <name evidence="9" type="primary">LOC100906129</name>
</gene>
<dbReference type="GO" id="GO:0000139">
    <property type="term" value="C:Golgi membrane"/>
    <property type="evidence" value="ECO:0007669"/>
    <property type="project" value="UniProtKB-SubCell"/>
</dbReference>
<reference evidence="9" key="1">
    <citation type="submission" date="2025-08" db="UniProtKB">
        <authorList>
            <consortium name="RefSeq"/>
        </authorList>
    </citation>
    <scope>IDENTIFICATION</scope>
</reference>
<comment type="similarity">
    <text evidence="2">Belongs to the COG1 family.</text>
</comment>
<dbReference type="RefSeq" id="XP_003746071.1">
    <property type="nucleotide sequence ID" value="XM_003746023.1"/>
</dbReference>
<evidence type="ECO:0000256" key="4">
    <source>
        <dbReference type="ARBA" id="ARBA00022448"/>
    </source>
</evidence>
<protein>
    <recommendedName>
        <fullName evidence="3">Conserved oligomeric Golgi complex subunit 1</fullName>
    </recommendedName>
</protein>
<evidence type="ECO:0000256" key="6">
    <source>
        <dbReference type="ARBA" id="ARBA00023034"/>
    </source>
</evidence>
<evidence type="ECO:0000256" key="1">
    <source>
        <dbReference type="ARBA" id="ARBA00004395"/>
    </source>
</evidence>
<dbReference type="KEGG" id="goe:100906129"/>
<evidence type="ECO:0000256" key="5">
    <source>
        <dbReference type="ARBA" id="ARBA00022927"/>
    </source>
</evidence>
<keyword evidence="4" id="KW-0813">Transport</keyword>
<evidence type="ECO:0000256" key="2">
    <source>
        <dbReference type="ARBA" id="ARBA00006653"/>
    </source>
</evidence>
<accession>A0AAJ6QW73</accession>
<keyword evidence="6" id="KW-0333">Golgi apparatus</keyword>
<dbReference type="InterPro" id="IPR033370">
    <property type="entry name" value="COG1"/>
</dbReference>
<organism evidence="8 9">
    <name type="scientific">Galendromus occidentalis</name>
    <name type="common">western predatory mite</name>
    <dbReference type="NCBI Taxonomy" id="34638"/>
    <lineage>
        <taxon>Eukaryota</taxon>
        <taxon>Metazoa</taxon>
        <taxon>Ecdysozoa</taxon>
        <taxon>Arthropoda</taxon>
        <taxon>Chelicerata</taxon>
        <taxon>Arachnida</taxon>
        <taxon>Acari</taxon>
        <taxon>Parasitiformes</taxon>
        <taxon>Mesostigmata</taxon>
        <taxon>Gamasina</taxon>
        <taxon>Phytoseioidea</taxon>
        <taxon>Phytoseiidae</taxon>
        <taxon>Typhlodrominae</taxon>
        <taxon>Galendromus</taxon>
    </lineage>
</organism>
<dbReference type="GO" id="GO:0017119">
    <property type="term" value="C:Golgi transport complex"/>
    <property type="evidence" value="ECO:0007669"/>
    <property type="project" value="InterPro"/>
</dbReference>
<dbReference type="CTD" id="9382"/>
<dbReference type="AlphaFoldDB" id="A0AAJ6QW73"/>
<dbReference type="PANTHER" id="PTHR31658">
    <property type="entry name" value="CONSERVED OLIGOMERIC GOLGI COMPLEX SUBUNIT 1"/>
    <property type="match status" value="1"/>
</dbReference>
<dbReference type="Proteomes" id="UP000694867">
    <property type="component" value="Unplaced"/>
</dbReference>
<evidence type="ECO:0000256" key="7">
    <source>
        <dbReference type="ARBA" id="ARBA00023136"/>
    </source>
</evidence>
<keyword evidence="8" id="KW-1185">Reference proteome</keyword>
<evidence type="ECO:0000256" key="3">
    <source>
        <dbReference type="ARBA" id="ARBA00020978"/>
    </source>
</evidence>
<dbReference type="GO" id="GO:0006891">
    <property type="term" value="P:intra-Golgi vesicle-mediated transport"/>
    <property type="evidence" value="ECO:0007669"/>
    <property type="project" value="InterPro"/>
</dbReference>
<keyword evidence="7" id="KW-0472">Membrane</keyword>
<keyword evidence="5" id="KW-0653">Protein transport</keyword>
<dbReference type="PANTHER" id="PTHR31658:SF0">
    <property type="entry name" value="CONSERVED OLIGOMERIC GOLGI COMPLEX SUBUNIT 1"/>
    <property type="match status" value="1"/>
</dbReference>
<dbReference type="GeneID" id="100906129"/>
<proteinExistence type="inferred from homology"/>
<dbReference type="GO" id="GO:0015031">
    <property type="term" value="P:protein transport"/>
    <property type="evidence" value="ECO:0007669"/>
    <property type="project" value="UniProtKB-KW"/>
</dbReference>
<evidence type="ECO:0000313" key="9">
    <source>
        <dbReference type="RefSeq" id="XP_003746071.1"/>
    </source>
</evidence>
<name>A0AAJ6QW73_9ACAR</name>
<comment type="subcellular location">
    <subcellularLocation>
        <location evidence="1">Golgi apparatus membrane</location>
        <topology evidence="1">Peripheral membrane protein</topology>
    </subcellularLocation>
</comment>